<dbReference type="InterPro" id="IPR051095">
    <property type="entry name" value="Dros_DevTransReg"/>
</dbReference>
<dbReference type="GO" id="GO:0003006">
    <property type="term" value="P:developmental process involved in reproduction"/>
    <property type="evidence" value="ECO:0007669"/>
    <property type="project" value="UniProtKB-ARBA"/>
</dbReference>
<dbReference type="FunCoup" id="A0A7R8ULK1">
    <property type="interactions" value="68"/>
</dbReference>
<dbReference type="PROSITE" id="PS50157">
    <property type="entry name" value="ZINC_FINGER_C2H2_2"/>
    <property type="match status" value="2"/>
</dbReference>
<evidence type="ECO:0000256" key="2">
    <source>
        <dbReference type="ARBA" id="ARBA00023242"/>
    </source>
</evidence>
<comment type="subcellular location">
    <subcellularLocation>
        <location evidence="1">Nucleus</location>
    </subcellularLocation>
</comment>
<keyword evidence="3" id="KW-0479">Metal-binding</keyword>
<dbReference type="GO" id="GO:0006357">
    <property type="term" value="P:regulation of transcription by RNA polymerase II"/>
    <property type="evidence" value="ECO:0007669"/>
    <property type="project" value="TreeGrafter"/>
</dbReference>
<dbReference type="Proteomes" id="UP000594454">
    <property type="component" value="Chromosome 2"/>
</dbReference>
<dbReference type="Pfam" id="PF00651">
    <property type="entry name" value="BTB"/>
    <property type="match status" value="1"/>
</dbReference>
<keyword evidence="8" id="KW-1185">Reference proteome</keyword>
<keyword evidence="2" id="KW-0539">Nucleus</keyword>
<dbReference type="InterPro" id="IPR000210">
    <property type="entry name" value="BTB/POZ_dom"/>
</dbReference>
<dbReference type="SMART" id="SM00355">
    <property type="entry name" value="ZnF_C2H2"/>
    <property type="match status" value="3"/>
</dbReference>
<dbReference type="EMBL" id="LR899010">
    <property type="protein sequence ID" value="CAD7082915.1"/>
    <property type="molecule type" value="Genomic_DNA"/>
</dbReference>
<feature type="region of interest" description="Disordered" evidence="4">
    <location>
        <begin position="351"/>
        <end position="370"/>
    </location>
</feature>
<keyword evidence="3" id="KW-0863">Zinc-finger</keyword>
<dbReference type="GO" id="GO:0008270">
    <property type="term" value="F:zinc ion binding"/>
    <property type="evidence" value="ECO:0007669"/>
    <property type="project" value="UniProtKB-KW"/>
</dbReference>
<dbReference type="InParanoid" id="A0A7R8ULK1"/>
<dbReference type="GO" id="GO:0048468">
    <property type="term" value="P:cell development"/>
    <property type="evidence" value="ECO:0007669"/>
    <property type="project" value="UniProtKB-ARBA"/>
</dbReference>
<evidence type="ECO:0000256" key="1">
    <source>
        <dbReference type="ARBA" id="ARBA00004123"/>
    </source>
</evidence>
<protein>
    <submittedName>
        <fullName evidence="7">Uncharacterized protein</fullName>
    </submittedName>
</protein>
<evidence type="ECO:0000259" key="6">
    <source>
        <dbReference type="PROSITE" id="PS50157"/>
    </source>
</evidence>
<gene>
    <name evidence="7" type="ORF">HERILL_LOCUS5914</name>
</gene>
<dbReference type="PANTHER" id="PTHR23110:SF93">
    <property type="entry name" value="ZINC FINGER AND BTB DOMAIN-CONTAINING PROTEIN 14-LIKE PROTEIN"/>
    <property type="match status" value="1"/>
</dbReference>
<dbReference type="SUPFAM" id="SSF54695">
    <property type="entry name" value="POZ domain"/>
    <property type="match status" value="1"/>
</dbReference>
<dbReference type="PROSITE" id="PS00028">
    <property type="entry name" value="ZINC_FINGER_C2H2_1"/>
    <property type="match status" value="3"/>
</dbReference>
<proteinExistence type="predicted"/>
<keyword evidence="3" id="KW-0862">Zinc</keyword>
<dbReference type="Gene3D" id="3.30.160.60">
    <property type="entry name" value="Classic Zinc Finger"/>
    <property type="match status" value="1"/>
</dbReference>
<accession>A0A7R8ULK1</accession>
<dbReference type="Pfam" id="PF13912">
    <property type="entry name" value="zf-C2H2_6"/>
    <property type="match status" value="1"/>
</dbReference>
<dbReference type="SMART" id="SM00225">
    <property type="entry name" value="BTB"/>
    <property type="match status" value="1"/>
</dbReference>
<dbReference type="InterPro" id="IPR013087">
    <property type="entry name" value="Znf_C2H2_type"/>
</dbReference>
<dbReference type="PANTHER" id="PTHR23110">
    <property type="entry name" value="BTB DOMAIN TRANSCRIPTION FACTOR"/>
    <property type="match status" value="1"/>
</dbReference>
<evidence type="ECO:0000313" key="8">
    <source>
        <dbReference type="Proteomes" id="UP000594454"/>
    </source>
</evidence>
<dbReference type="PROSITE" id="PS50097">
    <property type="entry name" value="BTB"/>
    <property type="match status" value="1"/>
</dbReference>
<organism evidence="7 8">
    <name type="scientific">Hermetia illucens</name>
    <name type="common">Black soldier fly</name>
    <dbReference type="NCBI Taxonomy" id="343691"/>
    <lineage>
        <taxon>Eukaryota</taxon>
        <taxon>Metazoa</taxon>
        <taxon>Ecdysozoa</taxon>
        <taxon>Arthropoda</taxon>
        <taxon>Hexapoda</taxon>
        <taxon>Insecta</taxon>
        <taxon>Pterygota</taxon>
        <taxon>Neoptera</taxon>
        <taxon>Endopterygota</taxon>
        <taxon>Diptera</taxon>
        <taxon>Brachycera</taxon>
        <taxon>Stratiomyomorpha</taxon>
        <taxon>Stratiomyidae</taxon>
        <taxon>Hermetiinae</taxon>
        <taxon>Hermetia</taxon>
    </lineage>
</organism>
<evidence type="ECO:0000313" key="7">
    <source>
        <dbReference type="EMBL" id="CAD7082915.1"/>
    </source>
</evidence>
<feature type="domain" description="C2H2-type" evidence="6">
    <location>
        <begin position="535"/>
        <end position="562"/>
    </location>
</feature>
<feature type="domain" description="BTB" evidence="5">
    <location>
        <begin position="34"/>
        <end position="107"/>
    </location>
</feature>
<name>A0A7R8ULK1_HERIL</name>
<evidence type="ECO:0000256" key="4">
    <source>
        <dbReference type="SAM" id="MobiDB-lite"/>
    </source>
</evidence>
<sequence>MSSIAAENYHLKWDSHLSYLNLSLNTLYKNEKYADVMLLAGNVDSGPPIPAHRIILSSCSHFFASIFEAIPSSVNNSTYIVLPPELSRKAIQILVQYMYVGEATVSNDILTEVLRGGEILKIRGLCRQHSSRDNHLHLNESKAPTSINAQNCLSHSNSISHESELRGLGASATVIPKESPVIVMSPKVQSTPSVTAPPLPAPSIMVNKEYAIDPDELNKSHSFIGATSHLSRIAKKLQTNSSSVSRPCPLSSQDSMFVRDRERMRRHSEDALLSSRSSDMYRDEVLNMSRRTSPDQDIMDRALHKKTSVPEHKNQSMENDVFRKDHSLFSGECPLEDSLTETLDLLPIKEEPSEWSGDHGSNCGSSSCKHTPLDMVKVETSLSDDEGKQEGENNENPVFSPLSCELCSETFTQPAEWVRHIESHMDCPTKYIPKKRKRVTSSSTEMIASLKCNLCNTQYETPAEWVRHIQNTHTETELAISNNSELPKSRRHVDRFVMKDSIKYTNGQLNNTPEFFRAAPPKKARATDYQMYIEKTCDVCNKDFSSYANMILHRKTHGGELFPK</sequence>
<dbReference type="Gene3D" id="3.30.710.10">
    <property type="entry name" value="Potassium Channel Kv1.1, Chain A"/>
    <property type="match status" value="1"/>
</dbReference>
<evidence type="ECO:0000256" key="3">
    <source>
        <dbReference type="PROSITE-ProRule" id="PRU00042"/>
    </source>
</evidence>
<reference evidence="7 8" key="1">
    <citation type="submission" date="2020-11" db="EMBL/GenBank/DDBJ databases">
        <authorList>
            <person name="Wallbank WR R."/>
            <person name="Pardo Diaz C."/>
            <person name="Kozak K."/>
            <person name="Martin S."/>
            <person name="Jiggins C."/>
            <person name="Moest M."/>
            <person name="Warren A I."/>
            <person name="Generalovic N T."/>
            <person name="Byers J.R.P. K."/>
            <person name="Montejo-Kovacevich G."/>
            <person name="Yen C E."/>
        </authorList>
    </citation>
    <scope>NUCLEOTIDE SEQUENCE [LARGE SCALE GENOMIC DNA]</scope>
</reference>
<dbReference type="GO" id="GO:0048513">
    <property type="term" value="P:animal organ development"/>
    <property type="evidence" value="ECO:0007669"/>
    <property type="project" value="UniProtKB-ARBA"/>
</dbReference>
<dbReference type="InterPro" id="IPR011333">
    <property type="entry name" value="SKP1/BTB/POZ_sf"/>
</dbReference>
<dbReference type="AlphaFoldDB" id="A0A7R8ULK1"/>
<feature type="domain" description="C2H2-type" evidence="6">
    <location>
        <begin position="402"/>
        <end position="424"/>
    </location>
</feature>
<evidence type="ECO:0000259" key="5">
    <source>
        <dbReference type="PROSITE" id="PS50097"/>
    </source>
</evidence>
<dbReference type="OrthoDB" id="6077919at2759"/>
<dbReference type="GO" id="GO:0005634">
    <property type="term" value="C:nucleus"/>
    <property type="evidence" value="ECO:0007669"/>
    <property type="project" value="UniProtKB-SubCell"/>
</dbReference>